<dbReference type="PANTHER" id="PTHR13061">
    <property type="entry name" value="DYNACTIN SUBUNIT P25"/>
    <property type="match status" value="1"/>
</dbReference>
<dbReference type="InterPro" id="IPR001451">
    <property type="entry name" value="Hexapep"/>
</dbReference>
<dbReference type="EMBL" id="UOFX01000025">
    <property type="protein sequence ID" value="VAX07538.1"/>
    <property type="molecule type" value="Genomic_DNA"/>
</dbReference>
<dbReference type="Gene3D" id="2.160.10.10">
    <property type="entry name" value="Hexapeptide repeat proteins"/>
    <property type="match status" value="1"/>
</dbReference>
<dbReference type="PANTHER" id="PTHR13061:SF56">
    <property type="entry name" value="PROTEIN YRDA"/>
    <property type="match status" value="1"/>
</dbReference>
<dbReference type="InterPro" id="IPR047324">
    <property type="entry name" value="LbH_gamma_CA-like"/>
</dbReference>
<dbReference type="InterPro" id="IPR011004">
    <property type="entry name" value="Trimer_LpxA-like_sf"/>
</dbReference>
<accession>A0A3B1B805</accession>
<name>A0A3B1B805_9ZZZZ</name>
<dbReference type="Pfam" id="PF00132">
    <property type="entry name" value="Hexapep"/>
    <property type="match status" value="1"/>
</dbReference>
<gene>
    <name evidence="1" type="ORF">MNBD_GAMMA26-383</name>
</gene>
<proteinExistence type="predicted"/>
<reference evidence="1" key="1">
    <citation type="submission" date="2018-06" db="EMBL/GenBank/DDBJ databases">
        <authorList>
            <person name="Zhirakovskaya E."/>
        </authorList>
    </citation>
    <scope>NUCLEOTIDE SEQUENCE</scope>
</reference>
<organism evidence="1">
    <name type="scientific">hydrothermal vent metagenome</name>
    <dbReference type="NCBI Taxonomy" id="652676"/>
    <lineage>
        <taxon>unclassified sequences</taxon>
        <taxon>metagenomes</taxon>
        <taxon>ecological metagenomes</taxon>
    </lineage>
</organism>
<dbReference type="AlphaFoldDB" id="A0A3B1B805"/>
<dbReference type="CDD" id="cd04645">
    <property type="entry name" value="LbH_gamma_CA_like"/>
    <property type="match status" value="1"/>
</dbReference>
<dbReference type="SUPFAM" id="SSF51161">
    <property type="entry name" value="Trimeric LpxA-like enzymes"/>
    <property type="match status" value="1"/>
</dbReference>
<sequence>MTNIRTFEEMTPVIAEDVWVDDSAMVIGDVEIGSGSSIWPSVTVRGDIHRIRIGERTSIQDGSVVHVTHDSEFVPGGHATIIGSDITVGHNVILHGCEIQDKCLIGMGSIVLDGAVVQSQIIIGAGSLVPGGKVLESGYLYVGSPVKQIRQLTEKELAFFEYSAQSYQRLGQRHRQEAHCSGLEVGG</sequence>
<dbReference type="InterPro" id="IPR050484">
    <property type="entry name" value="Transf_Hexapept/Carb_Anhydrase"/>
</dbReference>
<evidence type="ECO:0000313" key="1">
    <source>
        <dbReference type="EMBL" id="VAX07538.1"/>
    </source>
</evidence>
<protein>
    <submittedName>
        <fullName evidence="1">Protein YrdA</fullName>
    </submittedName>
</protein>